<dbReference type="Gene3D" id="3.10.580.10">
    <property type="entry name" value="CBS-domain"/>
    <property type="match status" value="1"/>
</dbReference>
<dbReference type="OrthoDB" id="9802114at2"/>
<dbReference type="InterPro" id="IPR046342">
    <property type="entry name" value="CBS_dom_sf"/>
</dbReference>
<gene>
    <name evidence="4" type="ORF">SAMN05216352_105175</name>
</gene>
<dbReference type="Proteomes" id="UP000199017">
    <property type="component" value="Unassembled WGS sequence"/>
</dbReference>
<dbReference type="SUPFAM" id="SSF54631">
    <property type="entry name" value="CBS-domain pair"/>
    <property type="match status" value="1"/>
</dbReference>
<evidence type="ECO:0000256" key="1">
    <source>
        <dbReference type="ARBA" id="ARBA00023122"/>
    </source>
</evidence>
<name>A0A1G8IFH5_9BACI</name>
<evidence type="ECO:0000259" key="3">
    <source>
        <dbReference type="PROSITE" id="PS51371"/>
    </source>
</evidence>
<dbReference type="SMART" id="SM00116">
    <property type="entry name" value="CBS"/>
    <property type="match status" value="2"/>
</dbReference>
<evidence type="ECO:0000256" key="2">
    <source>
        <dbReference type="PROSITE-ProRule" id="PRU00703"/>
    </source>
</evidence>
<dbReference type="EMBL" id="FNDU01000005">
    <property type="protein sequence ID" value="SDI17665.1"/>
    <property type="molecule type" value="Genomic_DNA"/>
</dbReference>
<feature type="domain" description="CBS" evidence="3">
    <location>
        <begin position="8"/>
        <end position="67"/>
    </location>
</feature>
<dbReference type="CDD" id="cd04622">
    <property type="entry name" value="CBS_pair_HRP1_like"/>
    <property type="match status" value="1"/>
</dbReference>
<proteinExistence type="predicted"/>
<dbReference type="InterPro" id="IPR051257">
    <property type="entry name" value="Diverse_CBS-Domain"/>
</dbReference>
<organism evidence="4 5">
    <name type="scientific">Alteribacillus bidgolensis</name>
    <dbReference type="NCBI Taxonomy" id="930129"/>
    <lineage>
        <taxon>Bacteria</taxon>
        <taxon>Bacillati</taxon>
        <taxon>Bacillota</taxon>
        <taxon>Bacilli</taxon>
        <taxon>Bacillales</taxon>
        <taxon>Bacillaceae</taxon>
        <taxon>Alteribacillus</taxon>
    </lineage>
</organism>
<protein>
    <submittedName>
        <fullName evidence="4">CBS domain-containing protein</fullName>
    </submittedName>
</protein>
<reference evidence="4 5" key="1">
    <citation type="submission" date="2016-10" db="EMBL/GenBank/DDBJ databases">
        <authorList>
            <person name="de Groot N.N."/>
        </authorList>
    </citation>
    <scope>NUCLEOTIDE SEQUENCE [LARGE SCALE GENOMIC DNA]</scope>
    <source>
        <strain evidence="5">P4B,CCM 7963,CECT 7998,DSM 25260,IBRC-M 10614,KCTC 13821</strain>
    </source>
</reference>
<evidence type="ECO:0000313" key="5">
    <source>
        <dbReference type="Proteomes" id="UP000199017"/>
    </source>
</evidence>
<dbReference type="Pfam" id="PF00571">
    <property type="entry name" value="CBS"/>
    <property type="match status" value="2"/>
</dbReference>
<dbReference type="AlphaFoldDB" id="A0A1G8IFH5"/>
<dbReference type="RefSeq" id="WP_091584526.1">
    <property type="nucleotide sequence ID" value="NZ_FNDU01000005.1"/>
</dbReference>
<dbReference type="STRING" id="930129.SAMN05216352_105175"/>
<dbReference type="InterPro" id="IPR000644">
    <property type="entry name" value="CBS_dom"/>
</dbReference>
<accession>A0A1G8IFH5</accession>
<dbReference type="PANTHER" id="PTHR43080">
    <property type="entry name" value="CBS DOMAIN-CONTAINING PROTEIN CBSX3, MITOCHONDRIAL"/>
    <property type="match status" value="1"/>
</dbReference>
<dbReference type="PROSITE" id="PS51371">
    <property type="entry name" value="CBS"/>
    <property type="match status" value="2"/>
</dbReference>
<evidence type="ECO:0000313" key="4">
    <source>
        <dbReference type="EMBL" id="SDI17665.1"/>
    </source>
</evidence>
<dbReference type="PANTHER" id="PTHR43080:SF2">
    <property type="entry name" value="CBS DOMAIN-CONTAINING PROTEIN"/>
    <property type="match status" value="1"/>
</dbReference>
<keyword evidence="5" id="KW-1185">Reference proteome</keyword>
<keyword evidence="1 2" id="KW-0129">CBS domain</keyword>
<feature type="domain" description="CBS" evidence="3">
    <location>
        <begin position="73"/>
        <end position="132"/>
    </location>
</feature>
<sequence length="141" mass="15513">MQTIQKHMTTFAECCSPSDDLYTLAKKMKENEIGFLPIVKDDHLVGCVTDRDVVIDGLAKEVQPNEVTAENIMQEKVITGYPDMSVDEASRLMQDHQIQRLVVTEDQKVKGVVSIGDLAVSKNADQAAGNTLSEISKPHPS</sequence>